<dbReference type="PANTHER" id="PTHR33630:SF9">
    <property type="entry name" value="CUTINASE 4"/>
    <property type="match status" value="1"/>
</dbReference>
<keyword evidence="6" id="KW-0732">Signal</keyword>
<keyword evidence="2" id="KW-0719">Serine esterase</keyword>
<dbReference type="GO" id="GO:0050525">
    <property type="term" value="F:cutinase activity"/>
    <property type="evidence" value="ECO:0007669"/>
    <property type="project" value="UniProtKB-EC"/>
</dbReference>
<organism evidence="7 8">
    <name type="scientific">Nocardia seriolae</name>
    <dbReference type="NCBI Taxonomy" id="37332"/>
    <lineage>
        <taxon>Bacteria</taxon>
        <taxon>Bacillati</taxon>
        <taxon>Actinomycetota</taxon>
        <taxon>Actinomycetes</taxon>
        <taxon>Mycobacteriales</taxon>
        <taxon>Nocardiaceae</taxon>
        <taxon>Nocardia</taxon>
    </lineage>
</organism>
<dbReference type="PANTHER" id="PTHR33630">
    <property type="entry name" value="CUTINASE RV1984C-RELATED-RELATED"/>
    <property type="match status" value="1"/>
</dbReference>
<accession>A0ABC8AZT1</accession>
<dbReference type="EMBL" id="CP017839">
    <property type="protein sequence ID" value="APA99854.1"/>
    <property type="molecule type" value="Genomic_DNA"/>
</dbReference>
<feature type="signal peptide" evidence="6">
    <location>
        <begin position="1"/>
        <end position="27"/>
    </location>
</feature>
<evidence type="ECO:0000313" key="8">
    <source>
        <dbReference type="Proteomes" id="UP000180166"/>
    </source>
</evidence>
<evidence type="ECO:0000256" key="4">
    <source>
        <dbReference type="ARBA" id="ARBA00023157"/>
    </source>
</evidence>
<dbReference type="Gene3D" id="3.40.50.1820">
    <property type="entry name" value="alpha/beta hydrolase"/>
    <property type="match status" value="1"/>
</dbReference>
<reference evidence="7 8" key="1">
    <citation type="submission" date="2016-10" db="EMBL/GenBank/DDBJ databases">
        <title>Genome sequence of Nocardia seriolae strain EM150506, isolated from Anguila japonica.</title>
        <authorList>
            <person name="Han H.-J."/>
        </authorList>
    </citation>
    <scope>NUCLEOTIDE SEQUENCE [LARGE SCALE GENOMIC DNA]</scope>
    <source>
        <strain evidence="7 8">EM150506</strain>
    </source>
</reference>
<dbReference type="AlphaFoldDB" id="A0ABC8AZT1"/>
<evidence type="ECO:0000256" key="1">
    <source>
        <dbReference type="ARBA" id="ARBA00007534"/>
    </source>
</evidence>
<feature type="region of interest" description="Disordered" evidence="5">
    <location>
        <begin position="189"/>
        <end position="225"/>
    </location>
</feature>
<comment type="similarity">
    <text evidence="1">Belongs to the cutinase family.</text>
</comment>
<dbReference type="SUPFAM" id="SSF53474">
    <property type="entry name" value="alpha/beta-Hydrolases"/>
    <property type="match status" value="1"/>
</dbReference>
<evidence type="ECO:0000256" key="5">
    <source>
        <dbReference type="SAM" id="MobiDB-lite"/>
    </source>
</evidence>
<gene>
    <name evidence="7" type="ORF">NS506_05817</name>
</gene>
<evidence type="ECO:0000256" key="3">
    <source>
        <dbReference type="ARBA" id="ARBA00022801"/>
    </source>
</evidence>
<dbReference type="KEGG" id="nsr:NS506_05817"/>
<proteinExistence type="inferred from homology"/>
<evidence type="ECO:0000313" key="7">
    <source>
        <dbReference type="EMBL" id="APA99854.1"/>
    </source>
</evidence>
<keyword evidence="3 7" id="KW-0378">Hydrolase</keyword>
<dbReference type="Proteomes" id="UP000180166">
    <property type="component" value="Chromosome"/>
</dbReference>
<protein>
    <submittedName>
        <fullName evidence="7">Cutinase</fullName>
        <ecNumber evidence="7">3.1.1.74</ecNumber>
    </submittedName>
</protein>
<dbReference type="EC" id="3.1.1.74" evidence="7"/>
<feature type="compositionally biased region" description="Low complexity" evidence="5">
    <location>
        <begin position="529"/>
        <end position="543"/>
    </location>
</feature>
<keyword evidence="4" id="KW-1015">Disulfide bond</keyword>
<evidence type="ECO:0000256" key="2">
    <source>
        <dbReference type="ARBA" id="ARBA00022487"/>
    </source>
</evidence>
<feature type="chain" id="PRO_5044800508" evidence="6">
    <location>
        <begin position="28"/>
        <end position="554"/>
    </location>
</feature>
<sequence>MHRKLLPIMGFRSAAVLTAAVCVIATAAVGLAHGGPPDTTVPIDKCPALFALGIQGTGESSPDAAVTTDTGMLSEVFRPMMAAASDAGLVDRAYVPYEASFGGATSISTVTYTKSVGDGLDRLRSMAKQVADRCPTTKLALAGYSQGAHVAAQFAQEVGAGKGTVAAEKIAAVALFGDPNRNANAPLFPGKPDAKLPTAAPGTDGKAVSALSDPPATKTASGAGIAPDSATLENFGALVGRVAEFCTEGDLACDTPVGAPLVRTVANIAGQVELSAGDPIGSLKSIAEALAFTSIKTVTQVVNKDVSGNSLADLSYQPQKSISQRIADASNPNNQVDIPGAIQALLKVGTIAINSIVAVVKDILTPANIAEIATAGLANPIAGLAVFGGKLLGAVTDLVPPTTISRLVTQSFSAVTQHITDNKDLLDVTTWVRYWDTAQKHDYTHAQGAGFGESPTDWVGQWFAAVAHDLSGAAKTGSTPLGGSDKPGLGMAFGGSATVTTSVPPNGQFPLGGGNPTATGPTSGAPLMTFAPATSTPATGGAPLIPDLSPRATP</sequence>
<dbReference type="InterPro" id="IPR000675">
    <property type="entry name" value="Cutinase/axe"/>
</dbReference>
<dbReference type="RefSeq" id="WP_237088066.1">
    <property type="nucleotide sequence ID" value="NZ_CP017839.1"/>
</dbReference>
<dbReference type="SMART" id="SM01110">
    <property type="entry name" value="Cutinase"/>
    <property type="match status" value="1"/>
</dbReference>
<dbReference type="Pfam" id="PF01083">
    <property type="entry name" value="Cutinase"/>
    <property type="match status" value="1"/>
</dbReference>
<evidence type="ECO:0000256" key="6">
    <source>
        <dbReference type="SAM" id="SignalP"/>
    </source>
</evidence>
<name>A0ABC8AZT1_9NOCA</name>
<feature type="region of interest" description="Disordered" evidence="5">
    <location>
        <begin position="492"/>
        <end position="554"/>
    </location>
</feature>
<dbReference type="InterPro" id="IPR029058">
    <property type="entry name" value="AB_hydrolase_fold"/>
</dbReference>